<feature type="region of interest" description="Disordered" evidence="1">
    <location>
        <begin position="159"/>
        <end position="178"/>
    </location>
</feature>
<evidence type="ECO:0000313" key="2">
    <source>
        <dbReference type="EMBL" id="GCD36468.1"/>
    </source>
</evidence>
<evidence type="ECO:0000313" key="3">
    <source>
        <dbReference type="Proteomes" id="UP000287830"/>
    </source>
</evidence>
<feature type="compositionally biased region" description="Low complexity" evidence="1">
    <location>
        <begin position="316"/>
        <end position="327"/>
    </location>
</feature>
<evidence type="ECO:0000256" key="1">
    <source>
        <dbReference type="SAM" id="MobiDB-lite"/>
    </source>
</evidence>
<dbReference type="AlphaFoldDB" id="A0A7U9KXK0"/>
<feature type="region of interest" description="Disordered" evidence="1">
    <location>
        <begin position="274"/>
        <end position="341"/>
    </location>
</feature>
<sequence>MRRPWARGRLGRVRGVLGGGGARVGGARLLRRALRCPSRAVRTAALPGTGSRVAPSATPGARFLRAQDLLVGALEPRPGADAQFLVEQAPGPVEPLHRVRLPSRTEQRAHQLGDHPLPQRVVDRGRVEDRRGLFVLAERAVRPGQRLGRGEPLFLQRVRGGGERRAGDRAGEGRAAPQAERLAQQGYRVGGGRLGAGQGDQFGEAVGVDQLLGQAQQVRRAVGGQFDAVRLGAAAGQCGAQPRDMALDDGTGVFGWFLLPQGVDQLLQGNSRVGLQQQQREHAAPFGGPERQLTGTGGDGYRAQQGEVQLSPPGRPSGRSPAGAGPRCRTARAPSASTGWRRRCRPWRCRAGPR</sequence>
<dbReference type="Proteomes" id="UP000287830">
    <property type="component" value="Unassembled WGS sequence"/>
</dbReference>
<reference evidence="2 3" key="1">
    <citation type="submission" date="2018-11" db="EMBL/GenBank/DDBJ databases">
        <title>Whole genome sequence of Streptomyces chrestomyceticus NBRC 13444(T).</title>
        <authorList>
            <person name="Komaki H."/>
            <person name="Tamura T."/>
        </authorList>
    </citation>
    <scope>NUCLEOTIDE SEQUENCE [LARGE SCALE GENOMIC DNA]</scope>
    <source>
        <strain evidence="2 3">NBRC 13444</strain>
    </source>
</reference>
<proteinExistence type="predicted"/>
<accession>A0A7U9KXK0</accession>
<protein>
    <submittedName>
        <fullName evidence="2">Uncharacterized protein</fullName>
    </submittedName>
</protein>
<organism evidence="2 3">
    <name type="scientific">Streptomyces chrestomyceticus JCM 4735</name>
    <dbReference type="NCBI Taxonomy" id="1306181"/>
    <lineage>
        <taxon>Bacteria</taxon>
        <taxon>Bacillati</taxon>
        <taxon>Actinomycetota</taxon>
        <taxon>Actinomycetes</taxon>
        <taxon>Kitasatosporales</taxon>
        <taxon>Streptomycetaceae</taxon>
        <taxon>Streptomyces</taxon>
    </lineage>
</organism>
<gene>
    <name evidence="2" type="ORF">OEIGOIKO_04231</name>
</gene>
<dbReference type="EMBL" id="BHZC01000001">
    <property type="protein sequence ID" value="GCD36468.1"/>
    <property type="molecule type" value="Genomic_DNA"/>
</dbReference>
<name>A0A7U9KXK0_9ACTN</name>
<feature type="compositionally biased region" description="Basic and acidic residues" evidence="1">
    <location>
        <begin position="160"/>
        <end position="172"/>
    </location>
</feature>
<comment type="caution">
    <text evidence="2">The sequence shown here is derived from an EMBL/GenBank/DDBJ whole genome shotgun (WGS) entry which is preliminary data.</text>
</comment>